<gene>
    <name evidence="2" type="ORF">JRO89_XS09G0173900</name>
</gene>
<dbReference type="Gene3D" id="1.20.1280.50">
    <property type="match status" value="1"/>
</dbReference>
<accession>A0ABQ8HLN7</accession>
<dbReference type="InterPro" id="IPR053772">
    <property type="entry name" value="At1g61320/At1g61330-like"/>
</dbReference>
<dbReference type="InterPro" id="IPR055357">
    <property type="entry name" value="LRR_At1g61320_AtMIF1"/>
</dbReference>
<dbReference type="PANTHER" id="PTHR34145">
    <property type="entry name" value="OS02G0105600 PROTEIN"/>
    <property type="match status" value="1"/>
</dbReference>
<dbReference type="InterPro" id="IPR032675">
    <property type="entry name" value="LRR_dom_sf"/>
</dbReference>
<dbReference type="InterPro" id="IPR036047">
    <property type="entry name" value="F-box-like_dom_sf"/>
</dbReference>
<protein>
    <recommendedName>
        <fullName evidence="1">F-box domain-containing protein</fullName>
    </recommendedName>
</protein>
<dbReference type="Pfam" id="PF23622">
    <property type="entry name" value="LRR_At1g61320_AtMIF1"/>
    <property type="match status" value="1"/>
</dbReference>
<evidence type="ECO:0000259" key="1">
    <source>
        <dbReference type="PROSITE" id="PS50181"/>
    </source>
</evidence>
<dbReference type="SUPFAM" id="SSF52047">
    <property type="entry name" value="RNI-like"/>
    <property type="match status" value="1"/>
</dbReference>
<name>A0ABQ8HLN7_9ROSI</name>
<evidence type="ECO:0000313" key="3">
    <source>
        <dbReference type="Proteomes" id="UP000827721"/>
    </source>
</evidence>
<dbReference type="PANTHER" id="PTHR34145:SF51">
    <property type="entry name" value="FBD DOMAIN-CONTAINING PROTEIN"/>
    <property type="match status" value="1"/>
</dbReference>
<dbReference type="Pfam" id="PF00646">
    <property type="entry name" value="F-box"/>
    <property type="match status" value="1"/>
</dbReference>
<dbReference type="Proteomes" id="UP000827721">
    <property type="component" value="Unassembled WGS sequence"/>
</dbReference>
<sequence>MNVTGVKIMGDIVETIHPGDRISNLPDFIVHHIRSYLSAKEVARTSILSKRWNYLRASFPILDFLESYPYFVGPRLATLNPSRRQEKKFRRRIYNFMKFVDDSLRRFCNLKLSMQKFRLLIGYVNVGYYFQFLDVWIGFAVKNEVKELDFDVQTDIETMYTLLPVIYSAKRVTNLKLCGCKLKLPSDTMRLHSLRILTLIININVSPYIFERIEIRVPSLQLLTLASTTLRGPIVIDGCPNLNILQLFGITLTDVEFHRLISKHPLLDTLNVIGCECLESVTISSNRLKKLSVGGCSNLKAVDVDTPKLLYFSFMDNPIPVSSMNAPCLRKVELAKDDPDTRWFLAVKELLGVSNHIEDLTLQFMSKSISFNVDEFRNSSALVPCEVGTLCLHKMEPPLTMAAFLDCIFGICYPTTLSIEAWNANDKFFILWLHKEMVNRDVSCCDSHHIKCWRHHLNDFKIESFLKFEDEKLLSRDDLMEVWPLLPMGTIRFHLEWCFSVPLENI</sequence>
<organism evidence="2 3">
    <name type="scientific">Xanthoceras sorbifolium</name>
    <dbReference type="NCBI Taxonomy" id="99658"/>
    <lineage>
        <taxon>Eukaryota</taxon>
        <taxon>Viridiplantae</taxon>
        <taxon>Streptophyta</taxon>
        <taxon>Embryophyta</taxon>
        <taxon>Tracheophyta</taxon>
        <taxon>Spermatophyta</taxon>
        <taxon>Magnoliopsida</taxon>
        <taxon>eudicotyledons</taxon>
        <taxon>Gunneridae</taxon>
        <taxon>Pentapetalae</taxon>
        <taxon>rosids</taxon>
        <taxon>malvids</taxon>
        <taxon>Sapindales</taxon>
        <taxon>Sapindaceae</taxon>
        <taxon>Xanthoceroideae</taxon>
        <taxon>Xanthoceras</taxon>
    </lineage>
</organism>
<dbReference type="InterPro" id="IPR001810">
    <property type="entry name" value="F-box_dom"/>
</dbReference>
<dbReference type="PROSITE" id="PS50181">
    <property type="entry name" value="FBOX"/>
    <property type="match status" value="1"/>
</dbReference>
<proteinExistence type="predicted"/>
<dbReference type="Gene3D" id="3.80.10.10">
    <property type="entry name" value="Ribonuclease Inhibitor"/>
    <property type="match status" value="1"/>
</dbReference>
<dbReference type="SUPFAM" id="SSF81383">
    <property type="entry name" value="F-box domain"/>
    <property type="match status" value="1"/>
</dbReference>
<evidence type="ECO:0000313" key="2">
    <source>
        <dbReference type="EMBL" id="KAH7565249.1"/>
    </source>
</evidence>
<feature type="domain" description="F-box" evidence="1">
    <location>
        <begin position="19"/>
        <end position="55"/>
    </location>
</feature>
<dbReference type="EMBL" id="JAFEMO010000009">
    <property type="protein sequence ID" value="KAH7565249.1"/>
    <property type="molecule type" value="Genomic_DNA"/>
</dbReference>
<reference evidence="2 3" key="1">
    <citation type="submission" date="2021-02" db="EMBL/GenBank/DDBJ databases">
        <title>Plant Genome Project.</title>
        <authorList>
            <person name="Zhang R.-G."/>
        </authorList>
    </citation>
    <scope>NUCLEOTIDE SEQUENCE [LARGE SCALE GENOMIC DNA]</scope>
    <source>
        <tissue evidence="2">Leaves</tissue>
    </source>
</reference>
<keyword evidence="3" id="KW-1185">Reference proteome</keyword>
<comment type="caution">
    <text evidence="2">The sequence shown here is derived from an EMBL/GenBank/DDBJ whole genome shotgun (WGS) entry which is preliminary data.</text>
</comment>